<comment type="caution">
    <text evidence="3">The sequence shown here is derived from an EMBL/GenBank/DDBJ whole genome shotgun (WGS) entry which is preliminary data.</text>
</comment>
<dbReference type="GO" id="GO:0016831">
    <property type="term" value="F:carboxy-lyase activity"/>
    <property type="evidence" value="ECO:0007669"/>
    <property type="project" value="InterPro"/>
</dbReference>
<evidence type="ECO:0000259" key="2">
    <source>
        <dbReference type="Pfam" id="PF04909"/>
    </source>
</evidence>
<keyword evidence="3" id="KW-0378">Hydrolase</keyword>
<dbReference type="AlphaFoldDB" id="A0A4R0NAN0"/>
<keyword evidence="4" id="KW-1185">Reference proteome</keyword>
<dbReference type="InterPro" id="IPR032465">
    <property type="entry name" value="ACMSD"/>
</dbReference>
<dbReference type="GO" id="GO:0016787">
    <property type="term" value="F:hydrolase activity"/>
    <property type="evidence" value="ECO:0007669"/>
    <property type="project" value="UniProtKB-KW"/>
</dbReference>
<dbReference type="Pfam" id="PF04909">
    <property type="entry name" value="Amidohydro_2"/>
    <property type="match status" value="1"/>
</dbReference>
<evidence type="ECO:0000313" key="4">
    <source>
        <dbReference type="Proteomes" id="UP000291485"/>
    </source>
</evidence>
<protein>
    <submittedName>
        <fullName evidence="3">Amidohydrolase</fullName>
    </submittedName>
</protein>
<dbReference type="PANTHER" id="PTHR21240:SF30">
    <property type="entry name" value="AMIDOHYDROLASE-RELATED DOMAIN-CONTAINING PROTEIN-RELATED"/>
    <property type="match status" value="1"/>
</dbReference>
<dbReference type="InterPro" id="IPR032466">
    <property type="entry name" value="Metal_Hydrolase"/>
</dbReference>
<dbReference type="EMBL" id="SJSN01000036">
    <property type="protein sequence ID" value="TCC97329.1"/>
    <property type="molecule type" value="Genomic_DNA"/>
</dbReference>
<keyword evidence="1" id="KW-0456">Lyase</keyword>
<dbReference type="SUPFAM" id="SSF51556">
    <property type="entry name" value="Metallo-dependent hydrolases"/>
    <property type="match status" value="1"/>
</dbReference>
<evidence type="ECO:0000256" key="1">
    <source>
        <dbReference type="ARBA" id="ARBA00023239"/>
    </source>
</evidence>
<reference evidence="3 4" key="1">
    <citation type="submission" date="2019-02" db="EMBL/GenBank/DDBJ databases">
        <title>Pedobacter sp. RP-3-11 sp. nov., isolated from Arctic soil.</title>
        <authorList>
            <person name="Dahal R.H."/>
        </authorList>
    </citation>
    <scope>NUCLEOTIDE SEQUENCE [LARGE SCALE GENOMIC DNA]</scope>
    <source>
        <strain evidence="3 4">RP-3-11</strain>
    </source>
</reference>
<dbReference type="Gene3D" id="3.20.20.140">
    <property type="entry name" value="Metal-dependent hydrolases"/>
    <property type="match status" value="1"/>
</dbReference>
<dbReference type="PANTHER" id="PTHR21240">
    <property type="entry name" value="2-AMINO-3-CARBOXYLMUCONATE-6-SEMIALDEHYDE DECARBOXYLASE"/>
    <property type="match status" value="1"/>
</dbReference>
<gene>
    <name evidence="3" type="ORF">EZ449_22050</name>
</gene>
<proteinExistence type="predicted"/>
<dbReference type="GO" id="GO:0005829">
    <property type="term" value="C:cytosol"/>
    <property type="evidence" value="ECO:0007669"/>
    <property type="project" value="TreeGrafter"/>
</dbReference>
<dbReference type="InterPro" id="IPR006680">
    <property type="entry name" value="Amidohydro-rel"/>
</dbReference>
<dbReference type="OrthoDB" id="9777673at2"/>
<feature type="domain" description="Amidohydrolase-related" evidence="2">
    <location>
        <begin position="56"/>
        <end position="337"/>
    </location>
</feature>
<name>A0A4R0NAN0_9SPHI</name>
<dbReference type="Proteomes" id="UP000291485">
    <property type="component" value="Unassembled WGS sequence"/>
</dbReference>
<sequence length="337" mass="37792">MKIITIEEHFSSAKITEKIKQFRLKNSGGIGSENKGIQTLFNHYLPTNDDIEDVGIRRIDFMDKSGVDMQVISYGGGSPQSLPDPALAIELCREANDELHELIGKNPTRFAGFATLPVADPAAAANELERAVKELGFKGAMLAGTFQGKFFDADIFYPIFAKAAELDVPIYMHPGLIDKNIADYYFKDDRWPELVNSIFPATGYGWHMDSGIHVMRMILSGIFDKLPDLKLISGHWGEFVPFFLSRIDSEISTVATNLQHPFSFYYKNNIYITPSGIFDEAQLGFAITVMGADHIIHSGDYPYLIDNDTRNFLEKAPISDKYKAKIGHLNIEKLLRL</sequence>
<dbReference type="RefSeq" id="WP_131562996.1">
    <property type="nucleotide sequence ID" value="NZ_SJSN01000036.1"/>
</dbReference>
<evidence type="ECO:0000313" key="3">
    <source>
        <dbReference type="EMBL" id="TCC97329.1"/>
    </source>
</evidence>
<accession>A0A4R0NAN0</accession>
<organism evidence="3 4">
    <name type="scientific">Pedobacter frigidisoli</name>
    <dbReference type="NCBI Taxonomy" id="2530455"/>
    <lineage>
        <taxon>Bacteria</taxon>
        <taxon>Pseudomonadati</taxon>
        <taxon>Bacteroidota</taxon>
        <taxon>Sphingobacteriia</taxon>
        <taxon>Sphingobacteriales</taxon>
        <taxon>Sphingobacteriaceae</taxon>
        <taxon>Pedobacter</taxon>
    </lineage>
</organism>
<dbReference type="GO" id="GO:0019748">
    <property type="term" value="P:secondary metabolic process"/>
    <property type="evidence" value="ECO:0007669"/>
    <property type="project" value="TreeGrafter"/>
</dbReference>